<gene>
    <name evidence="2" type="ORF">PR048_015761</name>
</gene>
<evidence type="ECO:0000313" key="3">
    <source>
        <dbReference type="Proteomes" id="UP001159363"/>
    </source>
</evidence>
<organism evidence="2 3">
    <name type="scientific">Dryococelus australis</name>
    <dbReference type="NCBI Taxonomy" id="614101"/>
    <lineage>
        <taxon>Eukaryota</taxon>
        <taxon>Metazoa</taxon>
        <taxon>Ecdysozoa</taxon>
        <taxon>Arthropoda</taxon>
        <taxon>Hexapoda</taxon>
        <taxon>Insecta</taxon>
        <taxon>Pterygota</taxon>
        <taxon>Neoptera</taxon>
        <taxon>Polyneoptera</taxon>
        <taxon>Phasmatodea</taxon>
        <taxon>Verophasmatodea</taxon>
        <taxon>Anareolatae</taxon>
        <taxon>Phasmatidae</taxon>
        <taxon>Eurycanthinae</taxon>
        <taxon>Dryococelus</taxon>
    </lineage>
</organism>
<feature type="region of interest" description="Disordered" evidence="1">
    <location>
        <begin position="313"/>
        <end position="350"/>
    </location>
</feature>
<dbReference type="Proteomes" id="UP001159363">
    <property type="component" value="Chromosome 4"/>
</dbReference>
<reference evidence="2 3" key="1">
    <citation type="submission" date="2023-02" db="EMBL/GenBank/DDBJ databases">
        <title>LHISI_Scaffold_Assembly.</title>
        <authorList>
            <person name="Stuart O.P."/>
            <person name="Cleave R."/>
            <person name="Magrath M.J.L."/>
            <person name="Mikheyev A.S."/>
        </authorList>
    </citation>
    <scope>NUCLEOTIDE SEQUENCE [LARGE SCALE GENOMIC DNA]</scope>
    <source>
        <strain evidence="2">Daus_M_001</strain>
        <tissue evidence="2">Leg muscle</tissue>
    </source>
</reference>
<dbReference type="EMBL" id="JARBHB010000005">
    <property type="protein sequence ID" value="KAJ8883906.1"/>
    <property type="molecule type" value="Genomic_DNA"/>
</dbReference>
<sequence>MKLENRGQTGSGGGPESKFHECDRLVQNIVEQDSPIIVRLGVAYSLQEPTPQFVHVLDSGDYSVQFIDLRTITTATSASAESQTPKRKFSNDHRDTPKTKKVMVKYEKLKVCEVLRAEKLKLQVEHLQMSKYLLQLDLLEKERKLDELLTVSVEQLRNERAEKREIPEKTRLPAASLGTIPTCKDPGATPSGIEPGSTMWEARGAGWPHSRSVNLSGTRGPAPSQTETASAANCGLAAALIAAKNSPRVTAPRRRSGGRRRRRRAGEKRRRRTSRPGLCQGLRELAADAAPKREVSRTRRARAGYKPLASYIQSSAGLQERRKMEDPRENPPTSGIVRYDSHVPKSGGDPTRNRTLFALVGGEWSNHHRAPLPSLRNSLVISSVYLCTLRY</sequence>
<keyword evidence="3" id="KW-1185">Reference proteome</keyword>
<feature type="compositionally biased region" description="Basic and acidic residues" evidence="1">
    <location>
        <begin position="319"/>
        <end position="329"/>
    </location>
</feature>
<comment type="caution">
    <text evidence="2">The sequence shown here is derived from an EMBL/GenBank/DDBJ whole genome shotgun (WGS) entry which is preliminary data.</text>
</comment>
<proteinExistence type="predicted"/>
<feature type="region of interest" description="Disordered" evidence="1">
    <location>
        <begin position="203"/>
        <end position="230"/>
    </location>
</feature>
<feature type="compositionally biased region" description="Polar residues" evidence="1">
    <location>
        <begin position="211"/>
        <end position="228"/>
    </location>
</feature>
<accession>A0ABQ9HHU6</accession>
<feature type="region of interest" description="Disordered" evidence="1">
    <location>
        <begin position="245"/>
        <end position="299"/>
    </location>
</feature>
<protein>
    <submittedName>
        <fullName evidence="2">Uncharacterized protein</fullName>
    </submittedName>
</protein>
<feature type="compositionally biased region" description="Basic residues" evidence="1">
    <location>
        <begin position="251"/>
        <end position="274"/>
    </location>
</feature>
<feature type="region of interest" description="Disordered" evidence="1">
    <location>
        <begin position="77"/>
        <end position="96"/>
    </location>
</feature>
<evidence type="ECO:0000313" key="2">
    <source>
        <dbReference type="EMBL" id="KAJ8883906.1"/>
    </source>
</evidence>
<name>A0ABQ9HHU6_9NEOP</name>
<evidence type="ECO:0000256" key="1">
    <source>
        <dbReference type="SAM" id="MobiDB-lite"/>
    </source>
</evidence>